<dbReference type="GO" id="GO:0046872">
    <property type="term" value="F:metal ion binding"/>
    <property type="evidence" value="ECO:0007669"/>
    <property type="project" value="UniProtKB-UniRule"/>
</dbReference>
<dbReference type="EMBL" id="JAJEQN010000002">
    <property type="protein sequence ID" value="MCC2220216.1"/>
    <property type="molecule type" value="Genomic_DNA"/>
</dbReference>
<evidence type="ECO:0000256" key="11">
    <source>
        <dbReference type="PIRSR" id="PIRSR006268-2"/>
    </source>
</evidence>
<dbReference type="InterPro" id="IPR024932">
    <property type="entry name" value="ApbE"/>
</dbReference>
<reference evidence="13 14" key="1">
    <citation type="submission" date="2021-10" db="EMBL/GenBank/DDBJ databases">
        <title>Anaerobic single-cell dispensing facilitates the cultivation of human gut bacteria.</title>
        <authorList>
            <person name="Afrizal A."/>
        </authorList>
    </citation>
    <scope>NUCLEOTIDE SEQUENCE [LARGE SCALE GENOMIC DNA]</scope>
    <source>
        <strain evidence="13 14">CLA-AA-H224</strain>
    </source>
</reference>
<dbReference type="SUPFAM" id="SSF143631">
    <property type="entry name" value="ApbE-like"/>
    <property type="match status" value="1"/>
</dbReference>
<sequence length="347" mass="37934">MNRKKSFASLLKITCVMVCSCIGTQFVWADKTDSESITDTAMGTDCSVRVYGSDRTAKDIMDMLSDIENKYLSWRIEGSDIANINENASENKPVMPSKWTYGYLENVLDLARESSGAFDPTLGRVSQLWNLESDNPYIPSKSELTELLLETGWEKISLGDGEVFLKDGVQIDLGAVGKGIGCDEARKMLEETGADAAVVSVGGSILTYGKKPDGKPWKIGIANPRNEDGESYLGSLTIDGTCSISTSGDYEKYVIEDGVRYHHILDTKTGYPAESGLISVTIVCDDGWLSDGLSTACFVLGYEDSLSLLETYQAEAVFVTEDKEVIVTDGLKDMFTLTDSSYEQVEE</sequence>
<accession>A0AAE3E1M5</accession>
<feature type="chain" id="PRO_5042153661" description="FAD:protein FMN transferase" evidence="12">
    <location>
        <begin position="30"/>
        <end position="347"/>
    </location>
</feature>
<evidence type="ECO:0000256" key="2">
    <source>
        <dbReference type="ARBA" id="ARBA00016337"/>
    </source>
</evidence>
<feature type="binding site" evidence="11">
    <location>
        <position position="291"/>
    </location>
    <ligand>
        <name>Mg(2+)</name>
        <dbReference type="ChEBI" id="CHEBI:18420"/>
    </ligand>
</feature>
<evidence type="ECO:0000256" key="5">
    <source>
        <dbReference type="ARBA" id="ARBA00022723"/>
    </source>
</evidence>
<dbReference type="PANTHER" id="PTHR30040">
    <property type="entry name" value="THIAMINE BIOSYNTHESIS LIPOPROTEIN APBE"/>
    <property type="match status" value="1"/>
</dbReference>
<dbReference type="AlphaFoldDB" id="A0AAE3E1M5"/>
<evidence type="ECO:0000256" key="8">
    <source>
        <dbReference type="ARBA" id="ARBA00031306"/>
    </source>
</evidence>
<evidence type="ECO:0000256" key="10">
    <source>
        <dbReference type="PIRNR" id="PIRNR006268"/>
    </source>
</evidence>
<feature type="binding site" evidence="11">
    <location>
        <position position="175"/>
    </location>
    <ligand>
        <name>Mg(2+)</name>
        <dbReference type="ChEBI" id="CHEBI:18420"/>
    </ligand>
</feature>
<dbReference type="Proteomes" id="UP001198200">
    <property type="component" value="Unassembled WGS sequence"/>
</dbReference>
<keyword evidence="4 10" id="KW-0808">Transferase</keyword>
<organism evidence="13 14">
    <name type="scientific">Anthropogastromicrobium aceti</name>
    <dbReference type="NCBI Taxonomy" id="2981768"/>
    <lineage>
        <taxon>Bacteria</taxon>
        <taxon>Bacillati</taxon>
        <taxon>Bacillota</taxon>
        <taxon>Clostridia</taxon>
        <taxon>Lachnospirales</taxon>
        <taxon>Lachnospiraceae</taxon>
        <taxon>Anthropogastromicrobium</taxon>
    </lineage>
</organism>
<keyword evidence="14" id="KW-1185">Reference proteome</keyword>
<protein>
    <recommendedName>
        <fullName evidence="2 10">FAD:protein FMN transferase</fullName>
        <ecNumber evidence="1 10">2.7.1.180</ecNumber>
    </recommendedName>
    <alternativeName>
        <fullName evidence="8 10">Flavin transferase</fullName>
    </alternativeName>
</protein>
<evidence type="ECO:0000256" key="3">
    <source>
        <dbReference type="ARBA" id="ARBA00022630"/>
    </source>
</evidence>
<evidence type="ECO:0000256" key="12">
    <source>
        <dbReference type="SAM" id="SignalP"/>
    </source>
</evidence>
<keyword evidence="12" id="KW-0732">Signal</keyword>
<dbReference type="Pfam" id="PF02424">
    <property type="entry name" value="ApbE"/>
    <property type="match status" value="1"/>
</dbReference>
<dbReference type="GO" id="GO:0016740">
    <property type="term" value="F:transferase activity"/>
    <property type="evidence" value="ECO:0007669"/>
    <property type="project" value="UniProtKB-UniRule"/>
</dbReference>
<dbReference type="Gene3D" id="3.10.520.10">
    <property type="entry name" value="ApbE-like domains"/>
    <property type="match status" value="1"/>
</dbReference>
<dbReference type="EC" id="2.7.1.180" evidence="1 10"/>
<evidence type="ECO:0000256" key="6">
    <source>
        <dbReference type="ARBA" id="ARBA00022827"/>
    </source>
</evidence>
<gene>
    <name evidence="13" type="ORF">LKD48_00950</name>
</gene>
<feature type="binding site" evidence="11">
    <location>
        <position position="295"/>
    </location>
    <ligand>
        <name>Mg(2+)</name>
        <dbReference type="ChEBI" id="CHEBI:18420"/>
    </ligand>
</feature>
<evidence type="ECO:0000256" key="7">
    <source>
        <dbReference type="ARBA" id="ARBA00022842"/>
    </source>
</evidence>
<evidence type="ECO:0000256" key="9">
    <source>
        <dbReference type="ARBA" id="ARBA00048540"/>
    </source>
</evidence>
<dbReference type="RefSeq" id="WP_308730882.1">
    <property type="nucleotide sequence ID" value="NZ_JAJEQN010000002.1"/>
</dbReference>
<evidence type="ECO:0000256" key="1">
    <source>
        <dbReference type="ARBA" id="ARBA00011955"/>
    </source>
</evidence>
<comment type="catalytic activity">
    <reaction evidence="9 10">
        <text>L-threonyl-[protein] + FAD = FMN-L-threonyl-[protein] + AMP + H(+)</text>
        <dbReference type="Rhea" id="RHEA:36847"/>
        <dbReference type="Rhea" id="RHEA-COMP:11060"/>
        <dbReference type="Rhea" id="RHEA-COMP:11061"/>
        <dbReference type="ChEBI" id="CHEBI:15378"/>
        <dbReference type="ChEBI" id="CHEBI:30013"/>
        <dbReference type="ChEBI" id="CHEBI:57692"/>
        <dbReference type="ChEBI" id="CHEBI:74257"/>
        <dbReference type="ChEBI" id="CHEBI:456215"/>
        <dbReference type="EC" id="2.7.1.180"/>
    </reaction>
</comment>
<keyword evidence="5 10" id="KW-0479">Metal-binding</keyword>
<keyword evidence="7 10" id="KW-0460">Magnesium</keyword>
<evidence type="ECO:0000313" key="14">
    <source>
        <dbReference type="Proteomes" id="UP001198200"/>
    </source>
</evidence>
<keyword evidence="3 10" id="KW-0285">Flavoprotein</keyword>
<comment type="cofactor">
    <cofactor evidence="11">
        <name>Mg(2+)</name>
        <dbReference type="ChEBI" id="CHEBI:18420"/>
    </cofactor>
    <cofactor evidence="11">
        <name>Mn(2+)</name>
        <dbReference type="ChEBI" id="CHEBI:29035"/>
    </cofactor>
    <text evidence="11">Magnesium. Can also use manganese.</text>
</comment>
<comment type="similarity">
    <text evidence="10">Belongs to the ApbE family.</text>
</comment>
<dbReference type="PIRSF" id="PIRSF006268">
    <property type="entry name" value="ApbE"/>
    <property type="match status" value="1"/>
</dbReference>
<dbReference type="PANTHER" id="PTHR30040:SF2">
    <property type="entry name" value="FAD:PROTEIN FMN TRANSFERASE"/>
    <property type="match status" value="1"/>
</dbReference>
<proteinExistence type="inferred from homology"/>
<comment type="caution">
    <text evidence="13">The sequence shown here is derived from an EMBL/GenBank/DDBJ whole genome shotgun (WGS) entry which is preliminary data.</text>
</comment>
<feature type="signal peptide" evidence="12">
    <location>
        <begin position="1"/>
        <end position="29"/>
    </location>
</feature>
<evidence type="ECO:0000256" key="4">
    <source>
        <dbReference type="ARBA" id="ARBA00022679"/>
    </source>
</evidence>
<evidence type="ECO:0000313" key="13">
    <source>
        <dbReference type="EMBL" id="MCC2220216.1"/>
    </source>
</evidence>
<keyword evidence="6 10" id="KW-0274">FAD</keyword>
<dbReference type="InterPro" id="IPR003374">
    <property type="entry name" value="ApbE-like_sf"/>
</dbReference>
<name>A0AAE3E1M5_9FIRM</name>